<keyword evidence="2" id="KW-0328">Glycosyltransferase</keyword>
<feature type="domain" description="Glycosyltransferase subfamily 4-like N-terminal" evidence="5">
    <location>
        <begin position="15"/>
        <end position="166"/>
    </location>
</feature>
<evidence type="ECO:0000256" key="1">
    <source>
        <dbReference type="ARBA" id="ARBA00009481"/>
    </source>
</evidence>
<dbReference type="Proteomes" id="UP000267342">
    <property type="component" value="Chromosome"/>
</dbReference>
<keyword evidence="7" id="KW-1185">Reference proteome</keyword>
<evidence type="ECO:0000256" key="3">
    <source>
        <dbReference type="ARBA" id="ARBA00022679"/>
    </source>
</evidence>
<organism evidence="6 7">
    <name type="scientific">Zymobacter palmae</name>
    <dbReference type="NCBI Taxonomy" id="33074"/>
    <lineage>
        <taxon>Bacteria</taxon>
        <taxon>Pseudomonadati</taxon>
        <taxon>Pseudomonadota</taxon>
        <taxon>Gammaproteobacteria</taxon>
        <taxon>Oceanospirillales</taxon>
        <taxon>Halomonadaceae</taxon>
        <taxon>Zymobacter group</taxon>
        <taxon>Zymobacter</taxon>
    </lineage>
</organism>
<evidence type="ECO:0000259" key="4">
    <source>
        <dbReference type="Pfam" id="PF00534"/>
    </source>
</evidence>
<evidence type="ECO:0000259" key="5">
    <source>
        <dbReference type="Pfam" id="PF13439"/>
    </source>
</evidence>
<gene>
    <name evidence="6" type="ORF">ZBT109_0010</name>
</gene>
<evidence type="ECO:0000313" key="7">
    <source>
        <dbReference type="Proteomes" id="UP000267342"/>
    </source>
</evidence>
<evidence type="ECO:0000313" key="6">
    <source>
        <dbReference type="EMBL" id="BBG28810.1"/>
    </source>
</evidence>
<accession>A0A348HB08</accession>
<dbReference type="GO" id="GO:0016757">
    <property type="term" value="F:glycosyltransferase activity"/>
    <property type="evidence" value="ECO:0007669"/>
    <property type="project" value="UniProtKB-KW"/>
</dbReference>
<dbReference type="InterPro" id="IPR028098">
    <property type="entry name" value="Glyco_trans_4-like_N"/>
</dbReference>
<proteinExistence type="inferred from homology"/>
<dbReference type="KEGG" id="zpl:ZBT109_0010"/>
<dbReference type="Gene3D" id="3.40.50.2000">
    <property type="entry name" value="Glycogen Phosphorylase B"/>
    <property type="match status" value="2"/>
</dbReference>
<comment type="similarity">
    <text evidence="1">Belongs to the glycosyltransferase group 1 family. Glycosyltransferase 4 subfamily.</text>
</comment>
<dbReference type="RefSeq" id="WP_027704359.1">
    <property type="nucleotide sequence ID" value="NZ_AP018933.1"/>
</dbReference>
<dbReference type="GO" id="GO:1901135">
    <property type="term" value="P:carbohydrate derivative metabolic process"/>
    <property type="evidence" value="ECO:0007669"/>
    <property type="project" value="UniProtKB-ARBA"/>
</dbReference>
<dbReference type="PANTHER" id="PTHR12526">
    <property type="entry name" value="GLYCOSYLTRANSFERASE"/>
    <property type="match status" value="1"/>
</dbReference>
<feature type="domain" description="Glycosyl transferase family 1" evidence="4">
    <location>
        <begin position="182"/>
        <end position="350"/>
    </location>
</feature>
<dbReference type="InterPro" id="IPR001296">
    <property type="entry name" value="Glyco_trans_1"/>
</dbReference>
<dbReference type="STRING" id="1123510.GCA_000620025_00102"/>
<keyword evidence="3 6" id="KW-0808">Transferase</keyword>
<sequence>MSGKVLQLCLSKGAGGLEVYLARIITGLQQQGWTVYGVALEGTRVAEYMHAAGIRYRARKSQARALMSVRSIVRWMRLEGIDVIHCHKSSDLRLAALIKCFLPRTKLIYTDHVGSKREKKDLFHRWAYGKVDRVLSISDETRERNVKALPLPADRITRLHHGIEIDQFPPLASIEARHALLKELDLPTDRATICLPARVAEGKGHDVWVEALAQLPDDLPWHGVILGGTVWSQGGDEDYVERIEALIERLGLASRITFTGHRSDIRRLLPAFDVLCIPSRNEAFGLTVIESMAAGRPVVGSNSGAIPELLAEDSGLLATYDDPASWAAQLTRLLKDESLQETLGRRGRERVEAHFSQQQHVAKLIQLYTDPTHVGPVL</sequence>
<dbReference type="EMBL" id="AP018933">
    <property type="protein sequence ID" value="BBG28810.1"/>
    <property type="molecule type" value="Genomic_DNA"/>
</dbReference>
<dbReference type="Pfam" id="PF13439">
    <property type="entry name" value="Glyco_transf_4"/>
    <property type="match status" value="1"/>
</dbReference>
<name>A0A348HB08_9GAMM</name>
<evidence type="ECO:0000256" key="2">
    <source>
        <dbReference type="ARBA" id="ARBA00022676"/>
    </source>
</evidence>
<dbReference type="SUPFAM" id="SSF53756">
    <property type="entry name" value="UDP-Glycosyltransferase/glycogen phosphorylase"/>
    <property type="match status" value="1"/>
</dbReference>
<dbReference type="PANTHER" id="PTHR12526:SF640">
    <property type="entry name" value="COLANIC ACID BIOSYNTHESIS GLYCOSYLTRANSFERASE WCAL-RELATED"/>
    <property type="match status" value="1"/>
</dbReference>
<protein>
    <submittedName>
        <fullName evidence="6">Glycosyltransferase</fullName>
    </submittedName>
</protein>
<dbReference type="CDD" id="cd03801">
    <property type="entry name" value="GT4_PimA-like"/>
    <property type="match status" value="1"/>
</dbReference>
<dbReference type="Pfam" id="PF00534">
    <property type="entry name" value="Glycos_transf_1"/>
    <property type="match status" value="1"/>
</dbReference>
<reference evidence="6 7" key="1">
    <citation type="submission" date="2018-09" db="EMBL/GenBank/DDBJ databases">
        <title>Zymobacter palmae IAM14233 (=T109) whole genome analysis.</title>
        <authorList>
            <person name="Yanase H."/>
        </authorList>
    </citation>
    <scope>NUCLEOTIDE SEQUENCE [LARGE SCALE GENOMIC DNA]</scope>
    <source>
        <strain evidence="6 7">IAM14233</strain>
    </source>
</reference>
<dbReference type="AlphaFoldDB" id="A0A348HB08"/>